<dbReference type="RefSeq" id="WP_138281505.1">
    <property type="nucleotide sequence ID" value="NZ_BMGE01000002.1"/>
</dbReference>
<comment type="caution">
    <text evidence="8">The sequence shown here is derived from an EMBL/GenBank/DDBJ whole genome shotgun (WGS) entry which is preliminary data.</text>
</comment>
<evidence type="ECO:0000259" key="7">
    <source>
        <dbReference type="Pfam" id="PF08281"/>
    </source>
</evidence>
<dbReference type="Pfam" id="PF08281">
    <property type="entry name" value="Sigma70_r4_2"/>
    <property type="match status" value="1"/>
</dbReference>
<evidence type="ECO:0000313" key="9">
    <source>
        <dbReference type="Proteomes" id="UP000309788"/>
    </source>
</evidence>
<evidence type="ECO:0000256" key="3">
    <source>
        <dbReference type="ARBA" id="ARBA00023082"/>
    </source>
</evidence>
<keyword evidence="5" id="KW-0804">Transcription</keyword>
<evidence type="ECO:0000256" key="1">
    <source>
        <dbReference type="ARBA" id="ARBA00010641"/>
    </source>
</evidence>
<dbReference type="OrthoDB" id="1116873at2"/>
<proteinExistence type="inferred from homology"/>
<keyword evidence="4" id="KW-0238">DNA-binding</keyword>
<dbReference type="InterPro" id="IPR039425">
    <property type="entry name" value="RNA_pol_sigma-70-like"/>
</dbReference>
<dbReference type="InterPro" id="IPR036388">
    <property type="entry name" value="WH-like_DNA-bd_sf"/>
</dbReference>
<dbReference type="InterPro" id="IPR007627">
    <property type="entry name" value="RNA_pol_sigma70_r2"/>
</dbReference>
<keyword evidence="2" id="KW-0805">Transcription regulation</keyword>
<keyword evidence="3" id="KW-0731">Sigma factor</keyword>
<evidence type="ECO:0000256" key="5">
    <source>
        <dbReference type="ARBA" id="ARBA00023163"/>
    </source>
</evidence>
<dbReference type="Proteomes" id="UP000309788">
    <property type="component" value="Unassembled WGS sequence"/>
</dbReference>
<dbReference type="InterPro" id="IPR013325">
    <property type="entry name" value="RNA_pol_sigma_r2"/>
</dbReference>
<keyword evidence="9" id="KW-1185">Reference proteome</keyword>
<dbReference type="SUPFAM" id="SSF88946">
    <property type="entry name" value="Sigma2 domain of RNA polymerase sigma factors"/>
    <property type="match status" value="1"/>
</dbReference>
<dbReference type="InterPro" id="IPR013249">
    <property type="entry name" value="RNA_pol_sigma70_r4_t2"/>
</dbReference>
<feature type="domain" description="RNA polymerase sigma factor 70 region 4 type 2" evidence="7">
    <location>
        <begin position="134"/>
        <end position="184"/>
    </location>
</feature>
<evidence type="ECO:0000256" key="4">
    <source>
        <dbReference type="ARBA" id="ARBA00023125"/>
    </source>
</evidence>
<evidence type="ECO:0000256" key="2">
    <source>
        <dbReference type="ARBA" id="ARBA00023015"/>
    </source>
</evidence>
<dbReference type="PANTHER" id="PTHR43133">
    <property type="entry name" value="RNA POLYMERASE ECF-TYPE SIGMA FACTO"/>
    <property type="match status" value="1"/>
</dbReference>
<accession>A0A5R9KFI9</accession>
<dbReference type="GO" id="GO:0003677">
    <property type="term" value="F:DNA binding"/>
    <property type="evidence" value="ECO:0007669"/>
    <property type="project" value="UniProtKB-KW"/>
</dbReference>
<organism evidence="8 9">
    <name type="scientific">Dyadobacter sediminis</name>
    <dbReference type="NCBI Taxonomy" id="1493691"/>
    <lineage>
        <taxon>Bacteria</taxon>
        <taxon>Pseudomonadati</taxon>
        <taxon>Bacteroidota</taxon>
        <taxon>Cytophagia</taxon>
        <taxon>Cytophagales</taxon>
        <taxon>Spirosomataceae</taxon>
        <taxon>Dyadobacter</taxon>
    </lineage>
</organism>
<dbReference type="SUPFAM" id="SSF88659">
    <property type="entry name" value="Sigma3 and sigma4 domains of RNA polymerase sigma factors"/>
    <property type="match status" value="1"/>
</dbReference>
<feature type="domain" description="RNA polymerase sigma-70 region 2" evidence="6">
    <location>
        <begin position="36"/>
        <end position="101"/>
    </location>
</feature>
<dbReference type="InterPro" id="IPR014284">
    <property type="entry name" value="RNA_pol_sigma-70_dom"/>
</dbReference>
<dbReference type="Gene3D" id="1.10.10.10">
    <property type="entry name" value="Winged helix-like DNA-binding domain superfamily/Winged helix DNA-binding domain"/>
    <property type="match status" value="1"/>
</dbReference>
<dbReference type="InterPro" id="IPR013324">
    <property type="entry name" value="RNA_pol_sigma_r3/r4-like"/>
</dbReference>
<dbReference type="GO" id="GO:0006352">
    <property type="term" value="P:DNA-templated transcription initiation"/>
    <property type="evidence" value="ECO:0007669"/>
    <property type="project" value="InterPro"/>
</dbReference>
<reference evidence="8 9" key="1">
    <citation type="submission" date="2019-05" db="EMBL/GenBank/DDBJ databases">
        <authorList>
            <person name="Qu J.-H."/>
        </authorList>
    </citation>
    <scope>NUCLEOTIDE SEQUENCE [LARGE SCALE GENOMIC DNA]</scope>
    <source>
        <strain evidence="8 9">Z12</strain>
    </source>
</reference>
<evidence type="ECO:0000313" key="8">
    <source>
        <dbReference type="EMBL" id="TLU94879.1"/>
    </source>
</evidence>
<dbReference type="NCBIfam" id="TIGR02937">
    <property type="entry name" value="sigma70-ECF"/>
    <property type="match status" value="1"/>
</dbReference>
<dbReference type="GO" id="GO:0016987">
    <property type="term" value="F:sigma factor activity"/>
    <property type="evidence" value="ECO:0007669"/>
    <property type="project" value="UniProtKB-KW"/>
</dbReference>
<protein>
    <submittedName>
        <fullName evidence="8">Sigma-70 family RNA polymerase sigma factor</fullName>
    </submittedName>
</protein>
<dbReference type="PANTHER" id="PTHR43133:SF8">
    <property type="entry name" value="RNA POLYMERASE SIGMA FACTOR HI_1459-RELATED"/>
    <property type="match status" value="1"/>
</dbReference>
<dbReference type="Gene3D" id="1.10.1740.10">
    <property type="match status" value="1"/>
</dbReference>
<evidence type="ECO:0000259" key="6">
    <source>
        <dbReference type="Pfam" id="PF04542"/>
    </source>
</evidence>
<dbReference type="EMBL" id="VCEI01000021">
    <property type="protein sequence ID" value="TLU94879.1"/>
    <property type="molecule type" value="Genomic_DNA"/>
</dbReference>
<dbReference type="Pfam" id="PF04542">
    <property type="entry name" value="Sigma70_r2"/>
    <property type="match status" value="1"/>
</dbReference>
<sequence>MKFLKWFQGRKDPSFSEAEQLSLYRLTGDIQLLGALYQPYMEMVFAVCYKYLREEAESKDAVMQIFEKIITDLKTHEVDHFRSWLHAVARNYCLMQIRAKRVFVTTEELDENQAEIPGNAYEAHEKADAKFTVLESCMNALAKEQRTAIEKFYMQEKCYREISAETGFDLNKVKSCIQNGKRNLKICMEKDEKA</sequence>
<name>A0A5R9KFI9_9BACT</name>
<comment type="similarity">
    <text evidence="1">Belongs to the sigma-70 factor family. ECF subfamily.</text>
</comment>
<gene>
    <name evidence="8" type="ORF">FEM55_11745</name>
</gene>
<dbReference type="AlphaFoldDB" id="A0A5R9KFI9"/>